<evidence type="ECO:0000256" key="7">
    <source>
        <dbReference type="ARBA" id="ARBA00023125"/>
    </source>
</evidence>
<evidence type="ECO:0000256" key="2">
    <source>
        <dbReference type="ARBA" id="ARBA00022705"/>
    </source>
</evidence>
<evidence type="ECO:0000256" key="9">
    <source>
        <dbReference type="SAM" id="MobiDB-lite"/>
    </source>
</evidence>
<keyword evidence="2 8" id="KW-0235">DNA replication</keyword>
<evidence type="ECO:0000256" key="5">
    <source>
        <dbReference type="ARBA" id="ARBA00022833"/>
    </source>
</evidence>
<feature type="binding site" evidence="8">
    <location>
        <position position="416"/>
    </location>
    <ligand>
        <name>Zn(2+)</name>
        <dbReference type="ChEBI" id="CHEBI:29105"/>
        <label>1</label>
    </ligand>
</feature>
<evidence type="ECO:0000259" key="10">
    <source>
        <dbReference type="Pfam" id="PF17764"/>
    </source>
</evidence>
<feature type="binding site" evidence="8">
    <location>
        <position position="419"/>
    </location>
    <ligand>
        <name>Zn(2+)</name>
        <dbReference type="ChEBI" id="CHEBI:29105"/>
        <label>1</label>
    </ligand>
</feature>
<organism evidence="11 12">
    <name type="scientific">Kineococcus radiotolerans</name>
    <dbReference type="NCBI Taxonomy" id="131568"/>
    <lineage>
        <taxon>Bacteria</taxon>
        <taxon>Bacillati</taxon>
        <taxon>Actinomycetota</taxon>
        <taxon>Actinomycetes</taxon>
        <taxon>Kineosporiales</taxon>
        <taxon>Kineosporiaceae</taxon>
        <taxon>Kineococcus</taxon>
    </lineage>
</organism>
<dbReference type="GO" id="GO:0016787">
    <property type="term" value="F:hydrolase activity"/>
    <property type="evidence" value="ECO:0007669"/>
    <property type="project" value="UniProtKB-KW"/>
</dbReference>
<feature type="binding site" evidence="8">
    <location>
        <position position="425"/>
    </location>
    <ligand>
        <name>Zn(2+)</name>
        <dbReference type="ChEBI" id="CHEBI:29105"/>
        <label>2</label>
    </ligand>
</feature>
<feature type="binding site" evidence="8">
    <location>
        <position position="443"/>
    </location>
    <ligand>
        <name>Zn(2+)</name>
        <dbReference type="ChEBI" id="CHEBI:29105"/>
        <label>2</label>
    </ligand>
</feature>
<dbReference type="GO" id="GO:0006269">
    <property type="term" value="P:DNA replication, synthesis of primer"/>
    <property type="evidence" value="ECO:0007669"/>
    <property type="project" value="UniProtKB-KW"/>
</dbReference>
<sequence>MPDEPDAQPAQTALDGLSAPAPARKRPARKAKALEGVAESEPVARVLVSSQLPHLDRPFDYLVPASMEHTAEPGRLVRVPFAGTDAEGYVLERLAASEHPGRLARLRRVVSGVALLTPATLELCRAVAAEYAGTLSDVVRLAVPGRHAGAEDAVLGAAPVVHDPVVLGEDLHGWERHSAGPAFLAHVRDGGSPRAVATFAPGTDPVALLALAARATLASGRTALLVVPDHRDLDRLSAALDRVVPEGHVRLEAEAGPSPRYRAFLEALTGRARVVAGTRAAVFAPLPNLGLVAVLDDGDDSHADQRAPYPHVREVAVLRAEQTGSAALFAGRTRTAETQLLLESGWARPVLATRDVVRASSPRIAVAGTSGHDAQDPLAAAARLPSDGWRVLREAVRRGPVLVQVPRTGYVPTLACQACREPARCTSCHGPLAVTGAGERASCRWCGRPATDWVCPNCGDDRFRAVVTGARRTAEELGRAFPGVDVRTSGGSQVLDTVPDRPSLVISTPGAEPVAPAGYAAALLLDGWALLARPDLRAQEEAFRRWTAAASLVRPASEGGAVVVVADPQAAAVQALVRWDPAGFAERELAQRRELDLPPAARFAGLIGVAADVEEFVAALTTSGPPLPGVRVLGPLPVPEQPGRAPMVRSVVRVPRPESAALTSALKNVTTGRSVRKLPLVRVRVDPLQIG</sequence>
<keyword evidence="11" id="KW-0378">Hydrolase</keyword>
<dbReference type="Pfam" id="PF17764">
    <property type="entry name" value="PriA_3primeBD"/>
    <property type="match status" value="1"/>
</dbReference>
<accession>A0A7W4TPS2</accession>
<dbReference type="RefSeq" id="WP_183392549.1">
    <property type="nucleotide sequence ID" value="NZ_JACHVY010000004.1"/>
</dbReference>
<keyword evidence="3 8" id="KW-0479">Metal-binding</keyword>
<dbReference type="GO" id="GO:0043138">
    <property type="term" value="F:3'-5' DNA helicase activity"/>
    <property type="evidence" value="ECO:0007669"/>
    <property type="project" value="TreeGrafter"/>
</dbReference>
<feature type="binding site" evidence="8">
    <location>
        <position position="458"/>
    </location>
    <ligand>
        <name>Zn(2+)</name>
        <dbReference type="ChEBI" id="CHEBI:29105"/>
        <label>1</label>
    </ligand>
</feature>
<feature type="binding site" evidence="8">
    <location>
        <position position="446"/>
    </location>
    <ligand>
        <name>Zn(2+)</name>
        <dbReference type="ChEBI" id="CHEBI:29105"/>
        <label>2</label>
    </ligand>
</feature>
<dbReference type="HAMAP" id="MF_00983">
    <property type="entry name" value="PriA"/>
    <property type="match status" value="1"/>
</dbReference>
<reference evidence="11 12" key="2">
    <citation type="submission" date="2020-08" db="EMBL/GenBank/DDBJ databases">
        <authorList>
            <person name="Partida-Martinez L."/>
            <person name="Huntemann M."/>
            <person name="Clum A."/>
            <person name="Wang J."/>
            <person name="Palaniappan K."/>
            <person name="Ritter S."/>
            <person name="Chen I.-M."/>
            <person name="Stamatis D."/>
            <person name="Reddy T."/>
            <person name="O'Malley R."/>
            <person name="Daum C."/>
            <person name="Shapiro N."/>
            <person name="Ivanova N."/>
            <person name="Kyrpides N."/>
            <person name="Woyke T."/>
        </authorList>
    </citation>
    <scope>NUCLEOTIDE SEQUENCE [LARGE SCALE GENOMIC DNA]</scope>
    <source>
        <strain evidence="11 12">AS2.23</strain>
    </source>
</reference>
<feature type="binding site" evidence="8">
    <location>
        <position position="428"/>
    </location>
    <ligand>
        <name>Zn(2+)</name>
        <dbReference type="ChEBI" id="CHEBI:29105"/>
        <label>2</label>
    </ligand>
</feature>
<keyword evidence="5 8" id="KW-0862">Zinc</keyword>
<dbReference type="GO" id="GO:0005524">
    <property type="term" value="F:ATP binding"/>
    <property type="evidence" value="ECO:0007669"/>
    <property type="project" value="UniProtKB-UniRule"/>
</dbReference>
<reference evidence="11 12" key="1">
    <citation type="submission" date="2020-08" db="EMBL/GenBank/DDBJ databases">
        <title>The Agave Microbiome: Exploring the role of microbial communities in plant adaptations to desert environments.</title>
        <authorList>
            <person name="Partida-Martinez L.P."/>
        </authorList>
    </citation>
    <scope>NUCLEOTIDE SEQUENCE [LARGE SCALE GENOMIC DNA]</scope>
    <source>
        <strain evidence="11 12">AS2.23</strain>
    </source>
</reference>
<keyword evidence="6 8" id="KW-0067">ATP-binding</keyword>
<evidence type="ECO:0000313" key="12">
    <source>
        <dbReference type="Proteomes" id="UP000533269"/>
    </source>
</evidence>
<protein>
    <recommendedName>
        <fullName evidence="8">Probable replication restart protein PriA</fullName>
    </recommendedName>
    <alternativeName>
        <fullName evidence="8">Putative ATP-dependent DNA helicase PriA</fullName>
    </alternativeName>
</protein>
<evidence type="ECO:0000313" key="11">
    <source>
        <dbReference type="EMBL" id="MBB2902873.1"/>
    </source>
</evidence>
<comment type="caution">
    <text evidence="8">As this protein does not have any detectable helicase domains, it probably does not have helicase activity.</text>
</comment>
<dbReference type="InterPro" id="IPR005259">
    <property type="entry name" value="PriA"/>
</dbReference>
<comment type="cofactor">
    <cofactor evidence="8">
        <name>Zn(2+)</name>
        <dbReference type="ChEBI" id="CHEBI:29105"/>
    </cofactor>
    <text evidence="8">Binds 2 zinc ions per subunit.</text>
</comment>
<proteinExistence type="inferred from homology"/>
<evidence type="ECO:0000256" key="4">
    <source>
        <dbReference type="ARBA" id="ARBA00022741"/>
    </source>
</evidence>
<dbReference type="Proteomes" id="UP000533269">
    <property type="component" value="Unassembled WGS sequence"/>
</dbReference>
<dbReference type="GO" id="GO:0006302">
    <property type="term" value="P:double-strand break repair"/>
    <property type="evidence" value="ECO:0007669"/>
    <property type="project" value="InterPro"/>
</dbReference>
<comment type="function">
    <text evidence="8">Initiates the restart of stalled replication forks, which reloads the replicative helicase on sites other than the origin of replication. Recognizes and binds to abandoned replication forks and remodels them to uncover a helicase loading site. Promotes assembly of the primosome at these replication forks.</text>
</comment>
<dbReference type="AlphaFoldDB" id="A0A7W4TPS2"/>
<comment type="caution">
    <text evidence="11">The sequence shown here is derived from an EMBL/GenBank/DDBJ whole genome shotgun (WGS) entry which is preliminary data.</text>
</comment>
<dbReference type="Gene3D" id="3.40.50.300">
    <property type="entry name" value="P-loop containing nucleotide triphosphate hydrolases"/>
    <property type="match status" value="1"/>
</dbReference>
<keyword evidence="4 8" id="KW-0547">Nucleotide-binding</keyword>
<dbReference type="InterPro" id="IPR042115">
    <property type="entry name" value="PriA_3primeBD_sf"/>
</dbReference>
<dbReference type="InterPro" id="IPR041222">
    <property type="entry name" value="PriA_3primeBD"/>
</dbReference>
<keyword evidence="1 8" id="KW-0639">Primosome</keyword>
<feature type="binding site" evidence="8">
    <location>
        <position position="455"/>
    </location>
    <ligand>
        <name>Zn(2+)</name>
        <dbReference type="ChEBI" id="CHEBI:29105"/>
        <label>1</label>
    </ligand>
</feature>
<evidence type="ECO:0000256" key="8">
    <source>
        <dbReference type="HAMAP-Rule" id="MF_00983"/>
    </source>
</evidence>
<evidence type="ECO:0000256" key="1">
    <source>
        <dbReference type="ARBA" id="ARBA00022515"/>
    </source>
</evidence>
<dbReference type="PANTHER" id="PTHR30580:SF0">
    <property type="entry name" value="PRIMOSOMAL PROTEIN N"/>
    <property type="match status" value="1"/>
</dbReference>
<dbReference type="GO" id="GO:0006310">
    <property type="term" value="P:DNA recombination"/>
    <property type="evidence" value="ECO:0007669"/>
    <property type="project" value="InterPro"/>
</dbReference>
<dbReference type="GO" id="GO:0006270">
    <property type="term" value="P:DNA replication initiation"/>
    <property type="evidence" value="ECO:0007669"/>
    <property type="project" value="TreeGrafter"/>
</dbReference>
<keyword evidence="7 8" id="KW-0238">DNA-binding</keyword>
<dbReference type="GO" id="GO:1990077">
    <property type="term" value="C:primosome complex"/>
    <property type="evidence" value="ECO:0007669"/>
    <property type="project" value="UniProtKB-UniRule"/>
</dbReference>
<dbReference type="Gene3D" id="3.40.1440.60">
    <property type="entry name" value="PriA, 3(prime) DNA-binding domain"/>
    <property type="match status" value="1"/>
</dbReference>
<feature type="region of interest" description="Disordered" evidence="9">
    <location>
        <begin position="1"/>
        <end position="35"/>
    </location>
</feature>
<gene>
    <name evidence="8" type="primary">priA</name>
    <name evidence="11" type="ORF">FHR75_003709</name>
</gene>
<evidence type="ECO:0000256" key="3">
    <source>
        <dbReference type="ARBA" id="ARBA00022723"/>
    </source>
</evidence>
<feature type="domain" description="Primosomal protein N' 3' DNA-binding" evidence="10">
    <location>
        <begin position="46"/>
        <end position="144"/>
    </location>
</feature>
<dbReference type="InterPro" id="IPR027417">
    <property type="entry name" value="P-loop_NTPase"/>
</dbReference>
<name>A0A7W4TPS2_KINRA</name>
<dbReference type="PANTHER" id="PTHR30580">
    <property type="entry name" value="PRIMOSOMAL PROTEIN N"/>
    <property type="match status" value="1"/>
</dbReference>
<dbReference type="GO" id="GO:0008270">
    <property type="term" value="F:zinc ion binding"/>
    <property type="evidence" value="ECO:0007669"/>
    <property type="project" value="UniProtKB-UniRule"/>
</dbReference>
<evidence type="ECO:0000256" key="6">
    <source>
        <dbReference type="ARBA" id="ARBA00022840"/>
    </source>
</evidence>
<comment type="subunit">
    <text evidence="8">Component of the replication restart primosome.</text>
</comment>
<dbReference type="EMBL" id="JACHVY010000004">
    <property type="protein sequence ID" value="MBB2902873.1"/>
    <property type="molecule type" value="Genomic_DNA"/>
</dbReference>
<dbReference type="GO" id="GO:0003677">
    <property type="term" value="F:DNA binding"/>
    <property type="evidence" value="ECO:0007669"/>
    <property type="project" value="UniProtKB-UniRule"/>
</dbReference>
<comment type="similarity">
    <text evidence="8">Belongs to the helicase family. PriA subfamily.</text>
</comment>